<proteinExistence type="predicted"/>
<dbReference type="AlphaFoldDB" id="Q0QJ90"/>
<feature type="transmembrane region" description="Helical" evidence="1">
    <location>
        <begin position="61"/>
        <end position="84"/>
    </location>
</feature>
<keyword evidence="1" id="KW-1133">Transmembrane helix</keyword>
<evidence type="ECO:0000256" key="1">
    <source>
        <dbReference type="SAM" id="Phobius"/>
    </source>
</evidence>
<gene>
    <name evidence="3" type="primary">nad4L</name>
</gene>
<evidence type="ECO:0000313" key="3">
    <source>
        <dbReference type="EMBL" id="CAL18260.1"/>
    </source>
</evidence>
<feature type="transmembrane region" description="Helical" evidence="1">
    <location>
        <begin position="33"/>
        <end position="55"/>
    </location>
</feature>
<dbReference type="Gene3D" id="1.10.287.3510">
    <property type="match status" value="1"/>
</dbReference>
<dbReference type="EMBL" id="AM286745">
    <property type="protein sequence ID" value="CAL18260.1"/>
    <property type="molecule type" value="Genomic_DNA"/>
</dbReference>
<geneLocation type="mitochondrion" evidence="2"/>
<keyword evidence="2" id="KW-0496">Mitochondrion</keyword>
<name>Q0QJ90_9NEOP</name>
<reference evidence="2" key="1">
    <citation type="journal article" date="2006" name="Gene">
        <title>The mitochondrial genome of the entomophagous endoparasite Xenos vesparum (Insecta: Strepsiptera).</title>
        <authorList>
            <person name="Carapelli A."/>
            <person name="Vannini L."/>
            <person name="Nardi F."/>
            <person name="Boore J.L."/>
            <person name="Beani L."/>
            <person name="Dallai R."/>
            <person name="Frati F."/>
        </authorList>
    </citation>
    <scope>NUCLEOTIDE SEQUENCE</scope>
</reference>
<protein>
    <submittedName>
        <fullName evidence="2">NADH dehydrogenase subunit 4L</fullName>
    </submittedName>
</protein>
<keyword evidence="1" id="KW-0812">Transmembrane</keyword>
<sequence>MFFIKLFKLIEFLIILMMILSMYVFYYKFSHFLIILMSLEMFSLVILLDFFMLLVDFMDSVYILFMMVIFVCEGVIGLSLLIFLMRVQGDDIFLFHKL</sequence>
<dbReference type="EMBL" id="DQ364229">
    <property type="protein sequence ID" value="ABC86662.1"/>
    <property type="molecule type" value="Genomic_DNA"/>
</dbReference>
<reference evidence="3" key="2">
    <citation type="submission" date="2006-07" db="EMBL/GenBank/DDBJ databases">
        <title>Mitochondrial DNA genomes to investigate the phylogenetic position of Strepsiptera.</title>
        <authorList>
            <person name="Pons J."/>
            <person name="Foster P."/>
            <person name="Vogler A.P."/>
        </authorList>
    </citation>
    <scope>NUCLEOTIDE SEQUENCE</scope>
</reference>
<organism evidence="2">
    <name type="scientific">Xenos vesparum</name>
    <dbReference type="NCBI Taxonomy" id="31928"/>
    <lineage>
        <taxon>Eukaryota</taxon>
        <taxon>Metazoa</taxon>
        <taxon>Ecdysozoa</taxon>
        <taxon>Arthropoda</taxon>
        <taxon>Hexapoda</taxon>
        <taxon>Insecta</taxon>
        <taxon>Pterygota</taxon>
        <taxon>Neoptera</taxon>
        <taxon>Endopterygota</taxon>
        <taxon>Strepsiptera</taxon>
        <taxon>Stylopidia</taxon>
        <taxon>Xenidae</taxon>
        <taxon>Xenos</taxon>
    </lineage>
</organism>
<evidence type="ECO:0000313" key="2">
    <source>
        <dbReference type="EMBL" id="ABC86662.1"/>
    </source>
</evidence>
<keyword evidence="1" id="KW-0472">Membrane</keyword>
<feature type="transmembrane region" description="Helical" evidence="1">
    <location>
        <begin position="6"/>
        <end position="26"/>
    </location>
</feature>
<accession>Q0QJ90</accession>